<dbReference type="AlphaFoldDB" id="A0A835M9T5"/>
<evidence type="ECO:0000256" key="1">
    <source>
        <dbReference type="SAM" id="MobiDB-lite"/>
    </source>
</evidence>
<gene>
    <name evidence="2" type="ORF">IFM89_012032</name>
</gene>
<feature type="compositionally biased region" description="Basic residues" evidence="1">
    <location>
        <begin position="85"/>
        <end position="99"/>
    </location>
</feature>
<evidence type="ECO:0000313" key="3">
    <source>
        <dbReference type="Proteomes" id="UP000631114"/>
    </source>
</evidence>
<evidence type="ECO:0000313" key="2">
    <source>
        <dbReference type="EMBL" id="KAF9624610.1"/>
    </source>
</evidence>
<accession>A0A835M9T5</accession>
<protein>
    <submittedName>
        <fullName evidence="2">Uncharacterized protein</fullName>
    </submittedName>
</protein>
<dbReference type="Proteomes" id="UP000631114">
    <property type="component" value="Unassembled WGS sequence"/>
</dbReference>
<feature type="region of interest" description="Disordered" evidence="1">
    <location>
        <begin position="40"/>
        <end position="59"/>
    </location>
</feature>
<dbReference type="EMBL" id="JADFTS010000001">
    <property type="protein sequence ID" value="KAF9624610.1"/>
    <property type="molecule type" value="Genomic_DNA"/>
</dbReference>
<name>A0A835M9T5_9MAGN</name>
<reference evidence="2 3" key="1">
    <citation type="submission" date="2020-10" db="EMBL/GenBank/DDBJ databases">
        <title>The Coptis chinensis genome and diversification of protoberbering-type alkaloids.</title>
        <authorList>
            <person name="Wang B."/>
            <person name="Shu S."/>
            <person name="Song C."/>
            <person name="Liu Y."/>
        </authorList>
    </citation>
    <scope>NUCLEOTIDE SEQUENCE [LARGE SCALE GENOMIC DNA]</scope>
    <source>
        <strain evidence="2">HL-2020</strain>
        <tissue evidence="2">Leaf</tissue>
    </source>
</reference>
<keyword evidence="3" id="KW-1185">Reference proteome</keyword>
<proteinExistence type="predicted"/>
<sequence>MDPALCFSCMVSLSSLPLREEFTLPYEQIGTWRITASRTETRASNEMKRGTPAAGPSPHKVNLRLKSDLVIAFLAPVFPVHPKVKKPPAPRLKPPRPMRLKGQSRDPQSVALKSKTPMTDAEAHFDVEAESQGVCISSCGSNSVSLVKEEVHLGEEDEVWELMHASQVFDLWESRFGKFYFSDPQLMKNNDIIVRIGGAYFPWDVSRIYYIKDALTRP</sequence>
<feature type="compositionally biased region" description="Basic and acidic residues" evidence="1">
    <location>
        <begin position="40"/>
        <end position="49"/>
    </location>
</feature>
<organism evidence="2 3">
    <name type="scientific">Coptis chinensis</name>
    <dbReference type="NCBI Taxonomy" id="261450"/>
    <lineage>
        <taxon>Eukaryota</taxon>
        <taxon>Viridiplantae</taxon>
        <taxon>Streptophyta</taxon>
        <taxon>Embryophyta</taxon>
        <taxon>Tracheophyta</taxon>
        <taxon>Spermatophyta</taxon>
        <taxon>Magnoliopsida</taxon>
        <taxon>Ranunculales</taxon>
        <taxon>Ranunculaceae</taxon>
        <taxon>Coptidoideae</taxon>
        <taxon>Coptis</taxon>
    </lineage>
</organism>
<comment type="caution">
    <text evidence="2">The sequence shown here is derived from an EMBL/GenBank/DDBJ whole genome shotgun (WGS) entry which is preliminary data.</text>
</comment>
<feature type="region of interest" description="Disordered" evidence="1">
    <location>
        <begin position="85"/>
        <end position="111"/>
    </location>
</feature>